<evidence type="ECO:0000256" key="1">
    <source>
        <dbReference type="SAM" id="MobiDB-lite"/>
    </source>
</evidence>
<evidence type="ECO:0000313" key="2">
    <source>
        <dbReference type="EMBL" id="CAD7459210.1"/>
    </source>
</evidence>
<feature type="compositionally biased region" description="Polar residues" evidence="1">
    <location>
        <begin position="17"/>
        <end position="34"/>
    </location>
</feature>
<proteinExistence type="predicted"/>
<sequence>MDRLDVLFARREKDRNFSTQKVQPTKNTQNNSSDIKLVQEICPTPGDKLEGEGETDLSSTPQGVPNIHCRSLLSVLLNNNHIGRLQNGVFTGLKELRYLLQQLGDVPNNPPPEIIGWLRPCLKGGTQIITELEPLNM</sequence>
<dbReference type="AlphaFoldDB" id="A0A7R9IJB5"/>
<gene>
    <name evidence="2" type="ORF">TTEB3V08_LOCUS7175</name>
</gene>
<protein>
    <submittedName>
        <fullName evidence="2">Uncharacterized protein</fullName>
    </submittedName>
</protein>
<feature type="region of interest" description="Disordered" evidence="1">
    <location>
        <begin position="15"/>
        <end position="63"/>
    </location>
</feature>
<accession>A0A7R9IJB5</accession>
<dbReference type="EMBL" id="OE002726">
    <property type="protein sequence ID" value="CAD7459210.1"/>
    <property type="molecule type" value="Genomic_DNA"/>
</dbReference>
<reference evidence="2" key="1">
    <citation type="submission" date="2020-11" db="EMBL/GenBank/DDBJ databases">
        <authorList>
            <person name="Tran Van P."/>
        </authorList>
    </citation>
    <scope>NUCLEOTIDE SEQUENCE</scope>
</reference>
<organism evidence="2">
    <name type="scientific">Timema tahoe</name>
    <dbReference type="NCBI Taxonomy" id="61484"/>
    <lineage>
        <taxon>Eukaryota</taxon>
        <taxon>Metazoa</taxon>
        <taxon>Ecdysozoa</taxon>
        <taxon>Arthropoda</taxon>
        <taxon>Hexapoda</taxon>
        <taxon>Insecta</taxon>
        <taxon>Pterygota</taxon>
        <taxon>Neoptera</taxon>
        <taxon>Polyneoptera</taxon>
        <taxon>Phasmatodea</taxon>
        <taxon>Timematodea</taxon>
        <taxon>Timematoidea</taxon>
        <taxon>Timematidae</taxon>
        <taxon>Timema</taxon>
    </lineage>
</organism>
<name>A0A7R9IJB5_9NEOP</name>